<organism evidence="1 2">
    <name type="scientific">Melia azedarach</name>
    <name type="common">Chinaberry tree</name>
    <dbReference type="NCBI Taxonomy" id="155640"/>
    <lineage>
        <taxon>Eukaryota</taxon>
        <taxon>Viridiplantae</taxon>
        <taxon>Streptophyta</taxon>
        <taxon>Embryophyta</taxon>
        <taxon>Tracheophyta</taxon>
        <taxon>Spermatophyta</taxon>
        <taxon>Magnoliopsida</taxon>
        <taxon>eudicotyledons</taxon>
        <taxon>Gunneridae</taxon>
        <taxon>Pentapetalae</taxon>
        <taxon>rosids</taxon>
        <taxon>malvids</taxon>
        <taxon>Sapindales</taxon>
        <taxon>Meliaceae</taxon>
        <taxon>Melia</taxon>
    </lineage>
</organism>
<reference evidence="1 2" key="1">
    <citation type="journal article" date="2023" name="Science">
        <title>Complex scaffold remodeling in plant triterpene biosynthesis.</title>
        <authorList>
            <person name="De La Pena R."/>
            <person name="Hodgson H."/>
            <person name="Liu J.C."/>
            <person name="Stephenson M.J."/>
            <person name="Martin A.C."/>
            <person name="Owen C."/>
            <person name="Harkess A."/>
            <person name="Leebens-Mack J."/>
            <person name="Jimenez L.E."/>
            <person name="Osbourn A."/>
            <person name="Sattely E.S."/>
        </authorList>
    </citation>
    <scope>NUCLEOTIDE SEQUENCE [LARGE SCALE GENOMIC DNA]</scope>
    <source>
        <strain evidence="2">cv. JPN11</strain>
        <tissue evidence="1">Leaf</tissue>
    </source>
</reference>
<keyword evidence="2" id="KW-1185">Reference proteome</keyword>
<dbReference type="EMBL" id="CM051404">
    <property type="protein sequence ID" value="KAJ4707158.1"/>
    <property type="molecule type" value="Genomic_DNA"/>
</dbReference>
<evidence type="ECO:0000313" key="1">
    <source>
        <dbReference type="EMBL" id="KAJ4707158.1"/>
    </source>
</evidence>
<sequence>MAGLLAWAADVVGAHKDDGEDAINVSIPIVFTEEQQKYVQELGQKAASLARSIQDLRLRLPPPDIAQRLPDLHAHSLAYNAALALQLNSHSTTREQTQLREVTLQEENAAYEKAISNCENKIQEKMREADSLRRKLKEMDEMEKNLIAELDKVQTAFNANQSGKFTDYMAESMLADEAGPGTEVSESAITERLEVKKKELSSMEERVQELEKKWAEIQNDALKQPSPAQREKMLNKQLHSLIEQLAGKQTQAEGLVSEIHVKETELERLNDLWRIESSNVEEDTARNRFRRTPSDRGSASTDYLVDAHHKLPYHTGGRNEIQQKLVLLRSAFVLYILALHIAVFIKISF</sequence>
<protein>
    <submittedName>
        <fullName evidence="1">Golgin family A protein</fullName>
    </submittedName>
</protein>
<name>A0ACC1X7R7_MELAZ</name>
<dbReference type="Proteomes" id="UP001164539">
    <property type="component" value="Chromosome 11"/>
</dbReference>
<accession>A0ACC1X7R7</accession>
<proteinExistence type="predicted"/>
<gene>
    <name evidence="1" type="ORF">OWV82_020716</name>
</gene>
<comment type="caution">
    <text evidence="1">The sequence shown here is derived from an EMBL/GenBank/DDBJ whole genome shotgun (WGS) entry which is preliminary data.</text>
</comment>
<evidence type="ECO:0000313" key="2">
    <source>
        <dbReference type="Proteomes" id="UP001164539"/>
    </source>
</evidence>